<keyword evidence="2" id="KW-1185">Reference proteome</keyword>
<accession>A0A8J8SXX5</accession>
<protein>
    <submittedName>
        <fullName evidence="1">Uncharacterized protein</fullName>
    </submittedName>
</protein>
<reference evidence="1" key="1">
    <citation type="submission" date="2019-06" db="EMBL/GenBank/DDBJ databases">
        <authorList>
            <person name="Zheng W."/>
        </authorList>
    </citation>
    <scope>NUCLEOTIDE SEQUENCE</scope>
    <source>
        <strain evidence="1">QDHG01</strain>
    </source>
</reference>
<organism evidence="1 2">
    <name type="scientific">Halteria grandinella</name>
    <dbReference type="NCBI Taxonomy" id="5974"/>
    <lineage>
        <taxon>Eukaryota</taxon>
        <taxon>Sar</taxon>
        <taxon>Alveolata</taxon>
        <taxon>Ciliophora</taxon>
        <taxon>Intramacronucleata</taxon>
        <taxon>Spirotrichea</taxon>
        <taxon>Stichotrichia</taxon>
        <taxon>Sporadotrichida</taxon>
        <taxon>Halteriidae</taxon>
        <taxon>Halteria</taxon>
    </lineage>
</organism>
<name>A0A8J8SXX5_HALGN</name>
<dbReference type="Proteomes" id="UP000785679">
    <property type="component" value="Unassembled WGS sequence"/>
</dbReference>
<gene>
    <name evidence="1" type="ORF">FGO68_gene16263</name>
</gene>
<dbReference type="EMBL" id="RRYP01016548">
    <property type="protein sequence ID" value="TNV74927.1"/>
    <property type="molecule type" value="Genomic_DNA"/>
</dbReference>
<evidence type="ECO:0000313" key="2">
    <source>
        <dbReference type="Proteomes" id="UP000785679"/>
    </source>
</evidence>
<comment type="caution">
    <text evidence="1">The sequence shown here is derived from an EMBL/GenBank/DDBJ whole genome shotgun (WGS) entry which is preliminary data.</text>
</comment>
<proteinExistence type="predicted"/>
<sequence>MKTHYVVCIKPYKKLKIICTYSWNTVLYLNSKDDLQIKAQEKFPNKQVQQVLMSNLGYFINSFPNNLKGYFFIGRKNYYFRKGVTHVRKVLRSCRTC</sequence>
<dbReference type="AlphaFoldDB" id="A0A8J8SXX5"/>
<evidence type="ECO:0000313" key="1">
    <source>
        <dbReference type="EMBL" id="TNV74927.1"/>
    </source>
</evidence>